<dbReference type="SUPFAM" id="SSF58104">
    <property type="entry name" value="Methyl-accepting chemotaxis protein (MCP) signaling domain"/>
    <property type="match status" value="1"/>
</dbReference>
<protein>
    <submittedName>
        <fullName evidence="13">Methyl-accepting chemotaxis protein</fullName>
    </submittedName>
</protein>
<dbReference type="InterPro" id="IPR033480">
    <property type="entry name" value="sCache_2"/>
</dbReference>
<dbReference type="SMART" id="SM01049">
    <property type="entry name" value="Cache_2"/>
    <property type="match status" value="1"/>
</dbReference>
<keyword evidence="14" id="KW-1185">Reference proteome</keyword>
<evidence type="ECO:0000313" key="15">
    <source>
        <dbReference type="Proteomes" id="UP000278855"/>
    </source>
</evidence>
<sequence>MLNQLSIVQRIWLLLIFVVLAFIVSSGYESFSQKSKMLTQRQAEISSVVNSALSLFKRAQASVERGEMSLFEAQEMVISEITAMRYRGQNYLWIFDTDAKQLAHGTSQKDVGNNLINFSDPTGKKVYVAFLDAVRKGGEGYVDYVWTKAGSSALEPKVTFVKLYRPWDWILATGVYTDDIDAEFAQLIKKKLIFFSLLLTMIFIASMLVIRSITRPLNATTFAMEEIAQGDGDLTVRLAISSKDELAQLAIGFNQFAEKVRQIVIEMQQSQTVLDCATGEMSVITSRSRELLTQHQHENHQVATAIQEMSATITDVARNAADAAKSVLTVQDRALKGKVLVEDNITFINELSDTVHQIVSAMNGLKQEAQDINSILDVIKSIADQTNLLALNAAIEAARAGEHGRGFAVVADEVRTLAMRTQQSTQDIERMILGMQNQVEEAVHTIDLGRQKADASVKQAKLTSVAFGDISADIDVVADMNTQIASATEQQSVVVDALHQNIENIREASDESALGAQQIEIAGQQLQALATDISSTLGQFKV</sequence>
<dbReference type="EMBL" id="CP034073">
    <property type="protein sequence ID" value="AZG35776.1"/>
    <property type="molecule type" value="Genomic_DNA"/>
</dbReference>
<dbReference type="PANTHER" id="PTHR32089">
    <property type="entry name" value="METHYL-ACCEPTING CHEMOTAXIS PROTEIN MCPB"/>
    <property type="match status" value="1"/>
</dbReference>
<dbReference type="Pfam" id="PF00672">
    <property type="entry name" value="HAMP"/>
    <property type="match status" value="1"/>
</dbReference>
<evidence type="ECO:0000259" key="11">
    <source>
        <dbReference type="PROSITE" id="PS50885"/>
    </source>
</evidence>
<dbReference type="SMART" id="SM00304">
    <property type="entry name" value="HAMP"/>
    <property type="match status" value="1"/>
</dbReference>
<evidence type="ECO:0000313" key="12">
    <source>
        <dbReference type="EMBL" id="AZG35776.1"/>
    </source>
</evidence>
<dbReference type="PRINTS" id="PR00260">
    <property type="entry name" value="CHEMTRNSDUCR"/>
</dbReference>
<reference evidence="15" key="2">
    <citation type="submission" date="2018-11" db="EMBL/GenBank/DDBJ databases">
        <title>Shewanella sp. R106.</title>
        <authorList>
            <person name="Hwang Y.J."/>
            <person name="Hwang C.Y."/>
        </authorList>
    </citation>
    <scope>NUCLEOTIDE SEQUENCE [LARGE SCALE GENOMIC DNA]</scope>
    <source>
        <strain evidence="15">R106</strain>
    </source>
</reference>
<keyword evidence="4 9" id="KW-1133">Transmembrane helix</keyword>
<dbReference type="InterPro" id="IPR004089">
    <property type="entry name" value="MCPsignal_dom"/>
</dbReference>
<gene>
    <name evidence="13" type="ORF">EGC77_21610</name>
    <name evidence="12" type="ORF">EGC80_13380</name>
</gene>
<accession>A0A3N4DYR3</accession>
<evidence type="ECO:0000256" key="7">
    <source>
        <dbReference type="ARBA" id="ARBA00029447"/>
    </source>
</evidence>
<dbReference type="GO" id="GO:0004888">
    <property type="term" value="F:transmembrane signaling receptor activity"/>
    <property type="evidence" value="ECO:0007669"/>
    <property type="project" value="InterPro"/>
</dbReference>
<dbReference type="InterPro" id="IPR003660">
    <property type="entry name" value="HAMP_dom"/>
</dbReference>
<proteinExistence type="inferred from homology"/>
<comment type="similarity">
    <text evidence="7">Belongs to the methyl-accepting chemotaxis (MCP) protein family.</text>
</comment>
<dbReference type="Gene3D" id="1.10.287.950">
    <property type="entry name" value="Methyl-accepting chemotaxis protein"/>
    <property type="match status" value="1"/>
</dbReference>
<evidence type="ECO:0000256" key="5">
    <source>
        <dbReference type="ARBA" id="ARBA00023136"/>
    </source>
</evidence>
<evidence type="ECO:0000256" key="4">
    <source>
        <dbReference type="ARBA" id="ARBA00022989"/>
    </source>
</evidence>
<dbReference type="SMART" id="SM00283">
    <property type="entry name" value="MA"/>
    <property type="match status" value="1"/>
</dbReference>
<dbReference type="OrthoDB" id="2489132at2"/>
<dbReference type="PROSITE" id="PS50111">
    <property type="entry name" value="CHEMOTAXIS_TRANSDUC_2"/>
    <property type="match status" value="1"/>
</dbReference>
<evidence type="ECO:0000256" key="6">
    <source>
        <dbReference type="ARBA" id="ARBA00023224"/>
    </source>
</evidence>
<comment type="subcellular location">
    <subcellularLocation>
        <location evidence="1">Cell membrane</location>
        <topology evidence="1">Multi-pass membrane protein</topology>
    </subcellularLocation>
</comment>
<keyword evidence="5 9" id="KW-0472">Membrane</keyword>
<feature type="transmembrane region" description="Helical" evidence="9">
    <location>
        <begin position="12"/>
        <end position="31"/>
    </location>
</feature>
<dbReference type="RefSeq" id="WP_124014255.1">
    <property type="nucleotide sequence ID" value="NZ_CP034073.1"/>
</dbReference>
<dbReference type="KEGG" id="spsr:EGC80_13380"/>
<evidence type="ECO:0000259" key="10">
    <source>
        <dbReference type="PROSITE" id="PS50111"/>
    </source>
</evidence>
<evidence type="ECO:0000256" key="3">
    <source>
        <dbReference type="ARBA" id="ARBA00022692"/>
    </source>
</evidence>
<dbReference type="Proteomes" id="UP000278855">
    <property type="component" value="Unassembled WGS sequence"/>
</dbReference>
<name>A0A3N4DYR3_9GAMM</name>
<dbReference type="GO" id="GO:0005886">
    <property type="term" value="C:plasma membrane"/>
    <property type="evidence" value="ECO:0007669"/>
    <property type="project" value="UniProtKB-SubCell"/>
</dbReference>
<dbReference type="FunFam" id="1.10.287.950:FF:000001">
    <property type="entry name" value="Methyl-accepting chemotaxis sensory transducer"/>
    <property type="match status" value="1"/>
</dbReference>
<dbReference type="InterPro" id="IPR004090">
    <property type="entry name" value="Chemotax_Me-accpt_rcpt"/>
</dbReference>
<reference evidence="12 14" key="1">
    <citation type="submission" date="2018-11" db="EMBL/GenBank/DDBJ databases">
        <title>Shewanella sp. M2.</title>
        <authorList>
            <person name="Hwang Y.J."/>
            <person name="Hwang C.Y."/>
        </authorList>
    </citation>
    <scope>NUCLEOTIDE SEQUENCE [LARGE SCALE GENOMIC DNA]</scope>
    <source>
        <strain evidence="12 14">M2</strain>
    </source>
</reference>
<evidence type="ECO:0000256" key="8">
    <source>
        <dbReference type="PROSITE-ProRule" id="PRU00284"/>
    </source>
</evidence>
<dbReference type="EMBL" id="RKKB01000035">
    <property type="protein sequence ID" value="RPA22544.1"/>
    <property type="molecule type" value="Genomic_DNA"/>
</dbReference>
<keyword evidence="3 9" id="KW-0812">Transmembrane</keyword>
<evidence type="ECO:0000313" key="13">
    <source>
        <dbReference type="EMBL" id="RPA22544.1"/>
    </source>
</evidence>
<evidence type="ECO:0000313" key="14">
    <source>
        <dbReference type="Proteomes" id="UP000273778"/>
    </source>
</evidence>
<feature type="domain" description="Methyl-accepting transducer" evidence="10">
    <location>
        <begin position="270"/>
        <end position="506"/>
    </location>
</feature>
<dbReference type="PROSITE" id="PS50885">
    <property type="entry name" value="HAMP"/>
    <property type="match status" value="1"/>
</dbReference>
<feature type="transmembrane region" description="Helical" evidence="9">
    <location>
        <begin position="192"/>
        <end position="210"/>
    </location>
</feature>
<dbReference type="Pfam" id="PF17200">
    <property type="entry name" value="sCache_2"/>
    <property type="match status" value="1"/>
</dbReference>
<dbReference type="AlphaFoldDB" id="A0A3N4DYR3"/>
<dbReference type="PANTHER" id="PTHR32089:SF119">
    <property type="entry name" value="METHYL-ACCEPTING CHEMOTAXIS PROTEIN CTPL"/>
    <property type="match status" value="1"/>
</dbReference>
<dbReference type="Proteomes" id="UP000273778">
    <property type="component" value="Chromosome"/>
</dbReference>
<organism evidence="13 15">
    <name type="scientific">Shewanella psychromarinicola</name>
    <dbReference type="NCBI Taxonomy" id="2487742"/>
    <lineage>
        <taxon>Bacteria</taxon>
        <taxon>Pseudomonadati</taxon>
        <taxon>Pseudomonadota</taxon>
        <taxon>Gammaproteobacteria</taxon>
        <taxon>Alteromonadales</taxon>
        <taxon>Shewanellaceae</taxon>
        <taxon>Shewanella</taxon>
    </lineage>
</organism>
<dbReference type="CDD" id="cd11386">
    <property type="entry name" value="MCP_signal"/>
    <property type="match status" value="1"/>
</dbReference>
<dbReference type="GO" id="GO:0007165">
    <property type="term" value="P:signal transduction"/>
    <property type="evidence" value="ECO:0007669"/>
    <property type="project" value="UniProtKB-KW"/>
</dbReference>
<keyword evidence="2" id="KW-1003">Cell membrane</keyword>
<reference evidence="13" key="3">
    <citation type="submission" date="2018-11" db="EMBL/GenBank/DDBJ databases">
        <authorList>
            <person name="Hwang Y.J."/>
            <person name="Hwang C.Y."/>
        </authorList>
    </citation>
    <scope>NUCLEOTIDE SEQUENCE</scope>
    <source>
        <strain evidence="13">R106</strain>
    </source>
</reference>
<evidence type="ECO:0000256" key="1">
    <source>
        <dbReference type="ARBA" id="ARBA00004651"/>
    </source>
</evidence>
<dbReference type="Gene3D" id="3.30.450.20">
    <property type="entry name" value="PAS domain"/>
    <property type="match status" value="1"/>
</dbReference>
<feature type="domain" description="HAMP" evidence="11">
    <location>
        <begin position="211"/>
        <end position="265"/>
    </location>
</feature>
<evidence type="ECO:0000256" key="2">
    <source>
        <dbReference type="ARBA" id="ARBA00022475"/>
    </source>
</evidence>
<evidence type="ECO:0000256" key="9">
    <source>
        <dbReference type="SAM" id="Phobius"/>
    </source>
</evidence>
<dbReference type="Pfam" id="PF00015">
    <property type="entry name" value="MCPsignal"/>
    <property type="match status" value="1"/>
</dbReference>
<dbReference type="CDD" id="cd06225">
    <property type="entry name" value="HAMP"/>
    <property type="match status" value="1"/>
</dbReference>
<keyword evidence="6 8" id="KW-0807">Transducer</keyword>
<dbReference type="GO" id="GO:0006935">
    <property type="term" value="P:chemotaxis"/>
    <property type="evidence" value="ECO:0007669"/>
    <property type="project" value="InterPro"/>
</dbReference>